<name>A0A1D8N6H4_YARLL</name>
<sequence>MGTVLDVIQQFLSSIVMDPGHLPDWQARQGSIDFMSRYYDPFNRDQNNQPDMVELTGILVAIGSCYCFLRLLCQDPVCEIRLRYCRN</sequence>
<evidence type="ECO:0000313" key="1">
    <source>
        <dbReference type="EMBL" id="AOW01233.1"/>
    </source>
</evidence>
<organism evidence="1 2">
    <name type="scientific">Yarrowia lipolytica</name>
    <name type="common">Candida lipolytica</name>
    <dbReference type="NCBI Taxonomy" id="4952"/>
    <lineage>
        <taxon>Eukaryota</taxon>
        <taxon>Fungi</taxon>
        <taxon>Dikarya</taxon>
        <taxon>Ascomycota</taxon>
        <taxon>Saccharomycotina</taxon>
        <taxon>Dipodascomycetes</taxon>
        <taxon>Dipodascales</taxon>
        <taxon>Dipodascales incertae sedis</taxon>
        <taxon>Yarrowia</taxon>
    </lineage>
</organism>
<dbReference type="GeneID" id="94582645"/>
<protein>
    <submittedName>
        <fullName evidence="1">Uncharacterized protein</fullName>
    </submittedName>
</protein>
<dbReference type="EMBL" id="CP017554">
    <property type="protein sequence ID" value="AOW01233.1"/>
    <property type="molecule type" value="Genomic_DNA"/>
</dbReference>
<reference evidence="1 2" key="1">
    <citation type="journal article" date="2016" name="PLoS ONE">
        <title>Sequence Assembly of Yarrowia lipolytica Strain W29/CLIB89 Shows Transposable Element Diversity.</title>
        <authorList>
            <person name="Magnan C."/>
            <person name="Yu J."/>
            <person name="Chang I."/>
            <person name="Jahn E."/>
            <person name="Kanomata Y."/>
            <person name="Wu J."/>
            <person name="Zeller M."/>
            <person name="Oakes M."/>
            <person name="Baldi P."/>
            <person name="Sandmeyer S."/>
        </authorList>
    </citation>
    <scope>NUCLEOTIDE SEQUENCE [LARGE SCALE GENOMIC DNA]</scope>
    <source>
        <strain evidence="2">CLIB89(W29)</strain>
    </source>
</reference>
<evidence type="ECO:0000313" key="2">
    <source>
        <dbReference type="Proteomes" id="UP000182444"/>
    </source>
</evidence>
<dbReference type="AlphaFoldDB" id="A0A1D8N6H4"/>
<gene>
    <name evidence="1" type="ORF">YALI1_B06514g</name>
</gene>
<dbReference type="Proteomes" id="UP000182444">
    <property type="component" value="Chromosome 1B"/>
</dbReference>
<dbReference type="VEuPathDB" id="FungiDB:YALI1_B06514g"/>
<dbReference type="RefSeq" id="XP_068138085.1">
    <property type="nucleotide sequence ID" value="XM_068281984.1"/>
</dbReference>
<accession>A0A1D8N6H4</accession>
<proteinExistence type="predicted"/>